<protein>
    <submittedName>
        <fullName evidence="2">Phage portal protein</fullName>
    </submittedName>
</protein>
<reference evidence="2 3" key="1">
    <citation type="submission" date="2019-11" db="EMBL/GenBank/DDBJ databases">
        <title>FDA dAtabase for Regulatory Grade micrObial Sequences (FDA-ARGOS): Supporting development and validation of Infectious Disease Dx tests.</title>
        <authorList>
            <person name="Kerrigan L."/>
            <person name="Long C."/>
            <person name="Tallon L."/>
            <person name="Sadzewicz L."/>
            <person name="Vavikolanu K."/>
            <person name="Mehta A."/>
            <person name="Aluvathingal J."/>
            <person name="Nadendla S."/>
            <person name="Yan Y."/>
            <person name="Sichtig H."/>
        </authorList>
    </citation>
    <scope>NUCLEOTIDE SEQUENCE [LARGE SCALE GENOMIC DNA]</scope>
    <source>
        <strain evidence="2 3">FDAARGOS_674</strain>
    </source>
</reference>
<proteinExistence type="predicted"/>
<dbReference type="EMBL" id="CP046322">
    <property type="protein sequence ID" value="QGS34068.1"/>
    <property type="molecule type" value="Genomic_DNA"/>
</dbReference>
<name>A0A6B8TDR5_9CORY</name>
<dbReference type="AlphaFoldDB" id="A0A6B8TDR5"/>
<gene>
    <name evidence="2" type="ORF">FOB82_03010</name>
</gene>
<accession>A0A6B8TDR5</accession>
<dbReference type="Proteomes" id="UP000426857">
    <property type="component" value="Chromosome"/>
</dbReference>
<dbReference type="KEGG" id="cxe:FOB82_03010"/>
<sequence length="471" mass="51611">MNEGQAREAVRALLVEHAAQRRRYDVIDRAVRPWSDAEAARRMGVQQGKNFHRHLKIAKMAQTPFLGLVLDTYGQSLKVDNFFSSGAKQAPAWRWWQTNRMNARQTGLHRAALEYGTAYASVLPAAGGAARIGVHSPRRLVAFYGEPFAWPGEGDASSEEFPIIALAIQGRHLRLYDETNVYYFGAEHVPGDPLAWSASHYLTDANLPYLEARPHGVGVTPIVRYQDRMMADGEETNGIVEHLIALSDRIDRTNYEQGVAQYWSAFKQRYVLGWMPKNEQDAMRQSASDTWFFGNKDVKVGQFDSTDLSQYTEARQATVRDLAATAQVPAQSLGANAISNISADGLAALETSKDRKASEIQTSLGESHEQLLRLCAHITGDGDGAADFGAEVKWAETSSRSFAQTVDGLGKLAALLGVPKEELWADIPGWTKERVERAKAAIPPLGGAGLFDPDEEEPSAAVGPADVATAE</sequence>
<dbReference type="Pfam" id="PF05133">
    <property type="entry name" value="SPP1_portal"/>
    <property type="match status" value="1"/>
</dbReference>
<dbReference type="RefSeq" id="WP_155867857.1">
    <property type="nucleotide sequence ID" value="NZ_CP046322.1"/>
</dbReference>
<evidence type="ECO:0000313" key="2">
    <source>
        <dbReference type="EMBL" id="QGS34068.1"/>
    </source>
</evidence>
<organism evidence="2 3">
    <name type="scientific">Corynebacterium xerosis</name>
    <dbReference type="NCBI Taxonomy" id="1725"/>
    <lineage>
        <taxon>Bacteria</taxon>
        <taxon>Bacillati</taxon>
        <taxon>Actinomycetota</taxon>
        <taxon>Actinomycetes</taxon>
        <taxon>Mycobacteriales</taxon>
        <taxon>Corynebacteriaceae</taxon>
        <taxon>Corynebacterium</taxon>
    </lineage>
</organism>
<dbReference type="InterPro" id="IPR021145">
    <property type="entry name" value="Portal_protein_SPP1_Gp6-like"/>
</dbReference>
<feature type="region of interest" description="Disordered" evidence="1">
    <location>
        <begin position="445"/>
        <end position="471"/>
    </location>
</feature>
<evidence type="ECO:0000256" key="1">
    <source>
        <dbReference type="SAM" id="MobiDB-lite"/>
    </source>
</evidence>
<evidence type="ECO:0000313" key="3">
    <source>
        <dbReference type="Proteomes" id="UP000426857"/>
    </source>
</evidence>